<comment type="caution">
    <text evidence="1">The sequence shown here is derived from an EMBL/GenBank/DDBJ whole genome shotgun (WGS) entry which is preliminary data.</text>
</comment>
<dbReference type="EMBL" id="JACHIJ010000001">
    <property type="protein sequence ID" value="MBB5050526.1"/>
    <property type="molecule type" value="Genomic_DNA"/>
</dbReference>
<evidence type="ECO:0000313" key="1">
    <source>
        <dbReference type="EMBL" id="MBB5050526.1"/>
    </source>
</evidence>
<gene>
    <name evidence="1" type="ORF">HNQ36_000474</name>
</gene>
<protein>
    <submittedName>
        <fullName evidence="1">Uncharacterized protein (TIGR04255 family)</fullName>
    </submittedName>
</protein>
<reference evidence="1 2" key="1">
    <citation type="submission" date="2020-08" db="EMBL/GenBank/DDBJ databases">
        <title>Genomic Encyclopedia of Type Strains, Phase IV (KMG-IV): sequencing the most valuable type-strain genomes for metagenomic binning, comparative biology and taxonomic classification.</title>
        <authorList>
            <person name="Goeker M."/>
        </authorList>
    </citation>
    <scope>NUCLEOTIDE SEQUENCE [LARGE SCALE GENOMIC DNA]</scope>
    <source>
        <strain evidence="1 2">DSM 17498</strain>
    </source>
</reference>
<dbReference type="Proteomes" id="UP000521227">
    <property type="component" value="Unassembled WGS sequence"/>
</dbReference>
<dbReference type="RefSeq" id="WP_184082340.1">
    <property type="nucleotide sequence ID" value="NZ_JACHIJ010000001.1"/>
</dbReference>
<accession>A0A840N1B5</accession>
<dbReference type="AlphaFoldDB" id="A0A840N1B5"/>
<name>A0A840N1B5_9BRAD</name>
<organism evidence="1 2">
    <name type="scientific">Afipia massiliensis</name>
    <dbReference type="NCBI Taxonomy" id="211460"/>
    <lineage>
        <taxon>Bacteria</taxon>
        <taxon>Pseudomonadati</taxon>
        <taxon>Pseudomonadota</taxon>
        <taxon>Alphaproteobacteria</taxon>
        <taxon>Hyphomicrobiales</taxon>
        <taxon>Nitrobacteraceae</taxon>
        <taxon>Afipia</taxon>
    </lineage>
</organism>
<proteinExistence type="predicted"/>
<sequence>MAVTKPSAELPEFSMPPLNEVVLGIQFQPPKNYQQIFAYEVWQLFRAGFPTVQEQPPLAPVFETFGLPQVQQIPFSFVTGAAHDRFWFLEETGAQLLQFQPDRLLHNWRKVGTGTNEYPRFEAIIVQFEREISLLQEYFRSRGNERLMINQCEISYINHIPIGALTTTFYPQDWFSFLTPDHPAVDELNYAIRTILKDEEGRAFGRLHRESAISADAAGRKILTLNLTVRGKPPSDTDAAALEFIKRGRYMIAEEFIRITTTAAHEKWGRTK</sequence>
<dbReference type="NCBIfam" id="TIGR04255">
    <property type="entry name" value="sporadTIGR04255"/>
    <property type="match status" value="1"/>
</dbReference>
<dbReference type="InterPro" id="IPR026349">
    <property type="entry name" value="CHP04255"/>
</dbReference>
<evidence type="ECO:0000313" key="2">
    <source>
        <dbReference type="Proteomes" id="UP000521227"/>
    </source>
</evidence>